<sequence length="82" mass="9563">MSGNVQPDSEDRVSRLVRENELLLADRKGLVRYVRAQRNYLGERYLDRAPHFIVTEHEEAYEALSQELRDEIEDGGEKTDQS</sequence>
<proteinExistence type="predicted"/>
<dbReference type="EMBL" id="LAZR01012638">
    <property type="protein sequence ID" value="KKM25802.1"/>
    <property type="molecule type" value="Genomic_DNA"/>
</dbReference>
<comment type="caution">
    <text evidence="1">The sequence shown here is derived from an EMBL/GenBank/DDBJ whole genome shotgun (WGS) entry which is preliminary data.</text>
</comment>
<protein>
    <submittedName>
        <fullName evidence="1">Uncharacterized protein</fullName>
    </submittedName>
</protein>
<reference evidence="1" key="1">
    <citation type="journal article" date="2015" name="Nature">
        <title>Complex archaea that bridge the gap between prokaryotes and eukaryotes.</title>
        <authorList>
            <person name="Spang A."/>
            <person name="Saw J.H."/>
            <person name="Jorgensen S.L."/>
            <person name="Zaremba-Niedzwiedzka K."/>
            <person name="Martijn J."/>
            <person name="Lind A.E."/>
            <person name="van Eijk R."/>
            <person name="Schleper C."/>
            <person name="Guy L."/>
            <person name="Ettema T.J."/>
        </authorList>
    </citation>
    <scope>NUCLEOTIDE SEQUENCE</scope>
</reference>
<dbReference type="AlphaFoldDB" id="A0A0F9IEA3"/>
<gene>
    <name evidence="1" type="ORF">LCGC14_1591290</name>
</gene>
<evidence type="ECO:0000313" key="1">
    <source>
        <dbReference type="EMBL" id="KKM25802.1"/>
    </source>
</evidence>
<organism evidence="1">
    <name type="scientific">marine sediment metagenome</name>
    <dbReference type="NCBI Taxonomy" id="412755"/>
    <lineage>
        <taxon>unclassified sequences</taxon>
        <taxon>metagenomes</taxon>
        <taxon>ecological metagenomes</taxon>
    </lineage>
</organism>
<name>A0A0F9IEA3_9ZZZZ</name>
<accession>A0A0F9IEA3</accession>